<dbReference type="EMBL" id="CP007142">
    <property type="protein sequence ID" value="AJQ92478.1"/>
    <property type="molecule type" value="Genomic_DNA"/>
</dbReference>
<dbReference type="OrthoDB" id="7306802at2"/>
<dbReference type="KEGG" id="gsn:YC6258_00428"/>
<dbReference type="InterPro" id="IPR009506">
    <property type="entry name" value="YjiS-like"/>
</dbReference>
<dbReference type="AlphaFoldDB" id="A0A0C5VGD5"/>
<name>A0A0C5VGD5_9GAMM</name>
<reference evidence="2 3" key="1">
    <citation type="submission" date="2014-01" db="EMBL/GenBank/DDBJ databases">
        <title>Full genme sequencing of cellulolytic bacterium Gynuella sunshinyii YC6258T gen. nov., sp. nov.</title>
        <authorList>
            <person name="Khan H."/>
            <person name="Chung E.J."/>
            <person name="Chung Y.R."/>
        </authorList>
    </citation>
    <scope>NUCLEOTIDE SEQUENCE [LARGE SCALE GENOMIC DNA]</scope>
    <source>
        <strain evidence="2 3">YC6258</strain>
    </source>
</reference>
<accession>A0A0C5VGD5</accession>
<dbReference type="HOGENOM" id="CLU_2806446_0_0_6"/>
<evidence type="ECO:0000313" key="2">
    <source>
        <dbReference type="EMBL" id="AJQ92478.1"/>
    </source>
</evidence>
<proteinExistence type="predicted"/>
<dbReference type="Pfam" id="PF06568">
    <property type="entry name" value="YjiS-like"/>
    <property type="match status" value="1"/>
</dbReference>
<evidence type="ECO:0000313" key="3">
    <source>
        <dbReference type="Proteomes" id="UP000032266"/>
    </source>
</evidence>
<evidence type="ECO:0000259" key="1">
    <source>
        <dbReference type="Pfam" id="PF06568"/>
    </source>
</evidence>
<sequence length="67" mass="7891">MSTLKILVPALHVHAGEWHFSLQTLKLWNRRYKTRQQLKDLSPHLLRDIGLTAYDADAEIHKPFWKG</sequence>
<dbReference type="STRING" id="1445510.YC6258_00428"/>
<protein>
    <submittedName>
        <fullName evidence="2">Putative conserved small protein</fullName>
    </submittedName>
</protein>
<gene>
    <name evidence="2" type="ORF">YC6258_00428</name>
</gene>
<keyword evidence="3" id="KW-1185">Reference proteome</keyword>
<dbReference type="RefSeq" id="WP_044615528.1">
    <property type="nucleotide sequence ID" value="NZ_CP007142.1"/>
</dbReference>
<feature type="domain" description="YjiS-like" evidence="1">
    <location>
        <begin position="23"/>
        <end position="56"/>
    </location>
</feature>
<dbReference type="Proteomes" id="UP000032266">
    <property type="component" value="Chromosome"/>
</dbReference>
<organism evidence="2 3">
    <name type="scientific">Gynuella sunshinyii YC6258</name>
    <dbReference type="NCBI Taxonomy" id="1445510"/>
    <lineage>
        <taxon>Bacteria</taxon>
        <taxon>Pseudomonadati</taxon>
        <taxon>Pseudomonadota</taxon>
        <taxon>Gammaproteobacteria</taxon>
        <taxon>Oceanospirillales</taxon>
        <taxon>Saccharospirillaceae</taxon>
        <taxon>Gynuella</taxon>
    </lineage>
</organism>